<dbReference type="Pfam" id="PF10988">
    <property type="entry name" value="DUF2807"/>
    <property type="match status" value="1"/>
</dbReference>
<keyword evidence="4" id="KW-1185">Reference proteome</keyword>
<protein>
    <submittedName>
        <fullName evidence="3">Head GIN domain-containing protein</fullName>
    </submittedName>
</protein>
<proteinExistence type="predicted"/>
<evidence type="ECO:0000313" key="4">
    <source>
        <dbReference type="Proteomes" id="UP001595665"/>
    </source>
</evidence>
<dbReference type="RefSeq" id="WP_379734038.1">
    <property type="nucleotide sequence ID" value="NZ_JBHRVV010000001.1"/>
</dbReference>
<dbReference type="PANTHER" id="PTHR39200">
    <property type="entry name" value="HYPOTHETICAL EXPORTED PROTEIN"/>
    <property type="match status" value="1"/>
</dbReference>
<dbReference type="Gene3D" id="2.160.20.120">
    <property type="match status" value="1"/>
</dbReference>
<evidence type="ECO:0000259" key="2">
    <source>
        <dbReference type="Pfam" id="PF10988"/>
    </source>
</evidence>
<feature type="region of interest" description="Disordered" evidence="1">
    <location>
        <begin position="239"/>
        <end position="267"/>
    </location>
</feature>
<organism evidence="3 4">
    <name type="scientific">Massilia haematophila</name>
    <dbReference type="NCBI Taxonomy" id="457923"/>
    <lineage>
        <taxon>Bacteria</taxon>
        <taxon>Pseudomonadati</taxon>
        <taxon>Pseudomonadota</taxon>
        <taxon>Betaproteobacteria</taxon>
        <taxon>Burkholderiales</taxon>
        <taxon>Oxalobacteraceae</taxon>
        <taxon>Telluria group</taxon>
        <taxon>Massilia</taxon>
    </lineage>
</organism>
<sequence>MRALIRIGLSLLVLAFVLIGLSYTVLRAQGTAARPAGRSLTTDTRPLARGVHAIELNAPVDLSVRYGPQPALVVRGEQRLLQNIETVASGDTLRIATRGLMLRHRQPLEVEVTLPMLDSLSVDGSGDTRVSGFSGERIALSLNGSGSLQFVGRYREARAALHGSGELSLDAGNSDSIEAELMGSGAMSLAGATRRFKLDASGSGMLEAQRLRADEAQLRQTGSGNATITVREKVTASVSGSGDIDVHGEPSQRSVSRTGSGTVHFVE</sequence>
<feature type="domain" description="Putative auto-transporter adhesin head GIN" evidence="2">
    <location>
        <begin position="53"/>
        <end position="250"/>
    </location>
</feature>
<reference evidence="4" key="1">
    <citation type="journal article" date="2019" name="Int. J. Syst. Evol. Microbiol.">
        <title>The Global Catalogue of Microorganisms (GCM) 10K type strain sequencing project: providing services to taxonomists for standard genome sequencing and annotation.</title>
        <authorList>
            <consortium name="The Broad Institute Genomics Platform"/>
            <consortium name="The Broad Institute Genome Sequencing Center for Infectious Disease"/>
            <person name="Wu L."/>
            <person name="Ma J."/>
        </authorList>
    </citation>
    <scope>NUCLEOTIDE SEQUENCE [LARGE SCALE GENOMIC DNA]</scope>
    <source>
        <strain evidence="4">CCM 7480</strain>
    </source>
</reference>
<dbReference type="Proteomes" id="UP001595665">
    <property type="component" value="Unassembled WGS sequence"/>
</dbReference>
<gene>
    <name evidence="3" type="ORF">ACFOPH_05485</name>
</gene>
<evidence type="ECO:0000313" key="3">
    <source>
        <dbReference type="EMBL" id="MFC3457698.1"/>
    </source>
</evidence>
<dbReference type="EMBL" id="JBHRVV010000001">
    <property type="protein sequence ID" value="MFC3457698.1"/>
    <property type="molecule type" value="Genomic_DNA"/>
</dbReference>
<dbReference type="PANTHER" id="PTHR39200:SF1">
    <property type="entry name" value="AUTO-TRANSPORTER ADHESIN HEAD GIN DOMAIN-CONTAINING PROTEIN-RELATED"/>
    <property type="match status" value="1"/>
</dbReference>
<accession>A0ABV7PI15</accession>
<feature type="compositionally biased region" description="Polar residues" evidence="1">
    <location>
        <begin position="251"/>
        <end position="261"/>
    </location>
</feature>
<comment type="caution">
    <text evidence="3">The sequence shown here is derived from an EMBL/GenBank/DDBJ whole genome shotgun (WGS) entry which is preliminary data.</text>
</comment>
<dbReference type="InterPro" id="IPR021255">
    <property type="entry name" value="DUF2807"/>
</dbReference>
<name>A0ABV7PI15_9BURK</name>
<evidence type="ECO:0000256" key="1">
    <source>
        <dbReference type="SAM" id="MobiDB-lite"/>
    </source>
</evidence>